<reference evidence="2" key="2">
    <citation type="submission" date="2020-09" db="EMBL/GenBank/DDBJ databases">
        <authorList>
            <person name="Sun Q."/>
            <person name="Zhou Y."/>
        </authorList>
    </citation>
    <scope>NUCLEOTIDE SEQUENCE</scope>
    <source>
        <strain evidence="2">CGMCC 1.15794</strain>
    </source>
</reference>
<dbReference type="EMBL" id="BMJY01000001">
    <property type="protein sequence ID" value="GGH33833.1"/>
    <property type="molecule type" value="Genomic_DNA"/>
</dbReference>
<feature type="transmembrane region" description="Helical" evidence="1">
    <location>
        <begin position="105"/>
        <end position="125"/>
    </location>
</feature>
<keyword evidence="1" id="KW-0812">Transmembrane</keyword>
<reference evidence="2" key="1">
    <citation type="journal article" date="2014" name="Int. J. Syst. Evol. Microbiol.">
        <title>Complete genome sequence of Corynebacterium casei LMG S-19264T (=DSM 44701T), isolated from a smear-ripened cheese.</title>
        <authorList>
            <consortium name="US DOE Joint Genome Institute (JGI-PGF)"/>
            <person name="Walter F."/>
            <person name="Albersmeier A."/>
            <person name="Kalinowski J."/>
            <person name="Ruckert C."/>
        </authorList>
    </citation>
    <scope>NUCLEOTIDE SEQUENCE</scope>
    <source>
        <strain evidence="2">CGMCC 1.15794</strain>
    </source>
</reference>
<sequence>MASMAAESTPQRLEVEPTTSGAARLSRVIWPMIVALVSIFAIAGMWWLAAPLGGEETCRSILPAGPGCAPDSRIPNASMWSIAVVLTAGVSIWAGLSRPRLRRAWLSRAAGALAIALALTGYWSVLYS</sequence>
<evidence type="ECO:0000313" key="3">
    <source>
        <dbReference type="Proteomes" id="UP000657592"/>
    </source>
</evidence>
<accession>A0A917ID05</accession>
<dbReference type="Proteomes" id="UP000657592">
    <property type="component" value="Unassembled WGS sequence"/>
</dbReference>
<keyword evidence="1" id="KW-0472">Membrane</keyword>
<evidence type="ECO:0000313" key="2">
    <source>
        <dbReference type="EMBL" id="GGH33833.1"/>
    </source>
</evidence>
<proteinExistence type="predicted"/>
<evidence type="ECO:0008006" key="4">
    <source>
        <dbReference type="Google" id="ProtNLM"/>
    </source>
</evidence>
<feature type="transmembrane region" description="Helical" evidence="1">
    <location>
        <begin position="28"/>
        <end position="49"/>
    </location>
</feature>
<organism evidence="2 3">
    <name type="scientific">Microbacterium album</name>
    <dbReference type="NCBI Taxonomy" id="2053191"/>
    <lineage>
        <taxon>Bacteria</taxon>
        <taxon>Bacillati</taxon>
        <taxon>Actinomycetota</taxon>
        <taxon>Actinomycetes</taxon>
        <taxon>Micrococcales</taxon>
        <taxon>Microbacteriaceae</taxon>
        <taxon>Microbacterium</taxon>
    </lineage>
</organism>
<dbReference type="AlphaFoldDB" id="A0A917ID05"/>
<protein>
    <recommendedName>
        <fullName evidence="4">Transmembrane protein</fullName>
    </recommendedName>
</protein>
<feature type="transmembrane region" description="Helical" evidence="1">
    <location>
        <begin position="77"/>
        <end position="96"/>
    </location>
</feature>
<name>A0A917ID05_9MICO</name>
<gene>
    <name evidence="2" type="ORF">GCM10010921_01080</name>
</gene>
<keyword evidence="1" id="KW-1133">Transmembrane helix</keyword>
<comment type="caution">
    <text evidence="2">The sequence shown here is derived from an EMBL/GenBank/DDBJ whole genome shotgun (WGS) entry which is preliminary data.</text>
</comment>
<keyword evidence="3" id="KW-1185">Reference proteome</keyword>
<evidence type="ECO:0000256" key="1">
    <source>
        <dbReference type="SAM" id="Phobius"/>
    </source>
</evidence>